<dbReference type="InterPro" id="IPR032377">
    <property type="entry name" value="STAR_dimer"/>
</dbReference>
<reference evidence="7" key="1">
    <citation type="submission" date="2017-02" db="UniProtKB">
        <authorList>
            <consortium name="WormBaseParasite"/>
        </authorList>
    </citation>
    <scope>IDENTIFICATION</scope>
</reference>
<protein>
    <submittedName>
        <fullName evidence="7">KH domain-containing protein</fullName>
    </submittedName>
</protein>
<dbReference type="Pfam" id="PF22675">
    <property type="entry name" value="KH-I_KHDC4-BBP"/>
    <property type="match status" value="1"/>
</dbReference>
<evidence type="ECO:0000256" key="3">
    <source>
        <dbReference type="PROSITE-ProRule" id="PRU00117"/>
    </source>
</evidence>
<dbReference type="SUPFAM" id="SSF54791">
    <property type="entry name" value="Eukaryotic type KH-domain (KH-domain type I)"/>
    <property type="match status" value="1"/>
</dbReference>
<dbReference type="GO" id="GO:0003729">
    <property type="term" value="F:mRNA binding"/>
    <property type="evidence" value="ECO:0007669"/>
    <property type="project" value="TreeGrafter"/>
</dbReference>
<dbReference type="PROSITE" id="PS50084">
    <property type="entry name" value="KH_TYPE_1"/>
    <property type="match status" value="1"/>
</dbReference>
<dbReference type="Proteomes" id="UP000046392">
    <property type="component" value="Unplaced"/>
</dbReference>
<evidence type="ECO:0000313" key="6">
    <source>
        <dbReference type="Proteomes" id="UP000046392"/>
    </source>
</evidence>
<dbReference type="AlphaFoldDB" id="A0A0N5C927"/>
<dbReference type="Gene3D" id="1.20.5.4010">
    <property type="match status" value="1"/>
</dbReference>
<evidence type="ECO:0000256" key="4">
    <source>
        <dbReference type="SAM" id="MobiDB-lite"/>
    </source>
</evidence>
<dbReference type="WBParaSite" id="SPAL_0001441000.1">
    <property type="protein sequence ID" value="SPAL_0001441000.1"/>
    <property type="gene ID" value="SPAL_0001441000"/>
</dbReference>
<evidence type="ECO:0000256" key="2">
    <source>
        <dbReference type="ARBA" id="ARBA00022884"/>
    </source>
</evidence>
<dbReference type="GO" id="GO:0048024">
    <property type="term" value="P:regulation of mRNA splicing, via spliceosome"/>
    <property type="evidence" value="ECO:0007669"/>
    <property type="project" value="TreeGrafter"/>
</dbReference>
<keyword evidence="2 3" id="KW-0694">RNA-binding</keyword>
<proteinExistence type="predicted"/>
<dbReference type="Gene3D" id="3.30.1370.10">
    <property type="entry name" value="K Homology domain, type 1"/>
    <property type="match status" value="1"/>
</dbReference>
<feature type="domain" description="K Homology" evidence="5">
    <location>
        <begin position="111"/>
        <end position="211"/>
    </location>
</feature>
<accession>A0A0N5C927</accession>
<dbReference type="Pfam" id="PF16544">
    <property type="entry name" value="STAR_dimer"/>
    <property type="match status" value="1"/>
</dbReference>
<dbReference type="FunFam" id="3.30.1370.10:FF:000028">
    <property type="entry name" value="protein quaking isoform X2"/>
    <property type="match status" value="1"/>
</dbReference>
<keyword evidence="1" id="KW-0217">Developmental protein</keyword>
<feature type="region of interest" description="Disordered" evidence="4">
    <location>
        <begin position="371"/>
        <end position="390"/>
    </location>
</feature>
<dbReference type="STRING" id="174720.A0A0N5C927"/>
<dbReference type="PANTHER" id="PTHR11208">
    <property type="entry name" value="RNA-BINDING PROTEIN RELATED"/>
    <property type="match status" value="1"/>
</dbReference>
<evidence type="ECO:0000259" key="5">
    <source>
        <dbReference type="SMART" id="SM00322"/>
    </source>
</evidence>
<sequence length="390" mass="44051">MQATLKPNMVGKKFENYPVDYPNILTPKSESTSATVSDIEIINKNIRPPNVTIEYLISLLVEKKKLMLFPQLFSNVDRLLDEEISRVRMALFQCDFSSIESELPKPEGDVTLLFEKVYVPVKEFPGCNFVGRILGPRGMTTKQLEQETGCKIMVRGKGSVRDKKKEEAHYGKPNWEHLDEDLHVLIQCEDTPNRAKIKIKHAIKQVEKLILPLPEGSDELKRKQLVELSIINGTYRPPPRRKNLISPTNILPSFNPLPSMVKNDYRGMSLPLYTSSPIPVFPPIVVPPQTPSLKEEQRSPSPPSLNTQFDYSLSQLDNLLLQTGLSGFSNSYLNGTFLPSPSVLSTPTFKESFPYFYDNLKKPQIFRKSTTKLSDNASESSGTTSIRSFS</sequence>
<dbReference type="InterPro" id="IPR036612">
    <property type="entry name" value="KH_dom_type_1_sf"/>
</dbReference>
<dbReference type="InterPro" id="IPR004087">
    <property type="entry name" value="KH_dom"/>
</dbReference>
<dbReference type="GO" id="GO:0005634">
    <property type="term" value="C:nucleus"/>
    <property type="evidence" value="ECO:0007669"/>
    <property type="project" value="TreeGrafter"/>
</dbReference>
<dbReference type="SMART" id="SM00322">
    <property type="entry name" value="KH"/>
    <property type="match status" value="1"/>
</dbReference>
<evidence type="ECO:0000313" key="7">
    <source>
        <dbReference type="WBParaSite" id="SPAL_0001441000.1"/>
    </source>
</evidence>
<organism evidence="6 7">
    <name type="scientific">Strongyloides papillosus</name>
    <name type="common">Intestinal threadworm</name>
    <dbReference type="NCBI Taxonomy" id="174720"/>
    <lineage>
        <taxon>Eukaryota</taxon>
        <taxon>Metazoa</taxon>
        <taxon>Ecdysozoa</taxon>
        <taxon>Nematoda</taxon>
        <taxon>Chromadorea</taxon>
        <taxon>Rhabditida</taxon>
        <taxon>Tylenchina</taxon>
        <taxon>Panagrolaimomorpha</taxon>
        <taxon>Strongyloidoidea</taxon>
        <taxon>Strongyloididae</taxon>
        <taxon>Strongyloides</taxon>
    </lineage>
</organism>
<dbReference type="PANTHER" id="PTHR11208:SF125">
    <property type="entry name" value="KH DOMAIN-CONTAINING RNA-BINDING PROTEIN QKI"/>
    <property type="match status" value="1"/>
</dbReference>
<name>A0A0N5C927_STREA</name>
<evidence type="ECO:0000256" key="1">
    <source>
        <dbReference type="ARBA" id="ARBA00022473"/>
    </source>
</evidence>
<dbReference type="InterPro" id="IPR045071">
    <property type="entry name" value="BBP-like"/>
</dbReference>
<dbReference type="InterPro" id="IPR055256">
    <property type="entry name" value="KH_1_KHDC4/BBP-like"/>
</dbReference>
<keyword evidence="6" id="KW-1185">Reference proteome</keyword>